<feature type="domain" description="Gp5/Type VI secretion system Vgr protein OB-fold" evidence="2">
    <location>
        <begin position="28"/>
        <end position="101"/>
    </location>
</feature>
<dbReference type="AlphaFoldDB" id="A0A3D9I4T6"/>
<sequence>MPSMSDFFPSQSDRGSGGGQSTVSGVMVATVTNNQDPEGLNRVKLKFPLRENAHETDWAPITSLMSGSSMGTLFVPEVGDEVLVAFLLGNLNQPFVIGSLWNKTKKPPAKDEKNNLRKIYSRAGHELIFDDTDSKGKVTLQTKQGIKLEIDDANEKITLGTKSDAQSVVLAGSSAGTITIKSGSNKITIDNKGDIKIESTKEISVKSTQVNIEATAALKIKAGAKLDLMSDGIVTIKGAMVKIN</sequence>
<dbReference type="Pfam" id="PF04717">
    <property type="entry name" value="Phage_base_V"/>
    <property type="match status" value="1"/>
</dbReference>
<evidence type="ECO:0000256" key="1">
    <source>
        <dbReference type="SAM" id="MobiDB-lite"/>
    </source>
</evidence>
<dbReference type="SUPFAM" id="SSF69349">
    <property type="entry name" value="Phage fibre proteins"/>
    <property type="match status" value="1"/>
</dbReference>
<keyword evidence="4" id="KW-1185">Reference proteome</keyword>
<accession>A0A3D9I4T6</accession>
<dbReference type="Proteomes" id="UP000256869">
    <property type="component" value="Unassembled WGS sequence"/>
</dbReference>
<protein>
    <recommendedName>
        <fullName evidence="2">Gp5/Type VI secretion system Vgr protein OB-fold domain-containing protein</fullName>
    </recommendedName>
</protein>
<organism evidence="3 4">
    <name type="scientific">Cohnella lupini</name>
    <dbReference type="NCBI Taxonomy" id="1294267"/>
    <lineage>
        <taxon>Bacteria</taxon>
        <taxon>Bacillati</taxon>
        <taxon>Bacillota</taxon>
        <taxon>Bacilli</taxon>
        <taxon>Bacillales</taxon>
        <taxon>Paenibacillaceae</taxon>
        <taxon>Cohnella</taxon>
    </lineage>
</organism>
<evidence type="ECO:0000313" key="4">
    <source>
        <dbReference type="Proteomes" id="UP000256869"/>
    </source>
</evidence>
<name>A0A3D9I4T6_9BACL</name>
<dbReference type="Gene3D" id="2.40.50.230">
    <property type="entry name" value="Gp5 N-terminal domain"/>
    <property type="match status" value="1"/>
</dbReference>
<dbReference type="SUPFAM" id="SSF69255">
    <property type="entry name" value="gp5 N-terminal domain-like"/>
    <property type="match status" value="1"/>
</dbReference>
<gene>
    <name evidence="3" type="ORF">DFP95_11283</name>
</gene>
<evidence type="ECO:0000259" key="2">
    <source>
        <dbReference type="Pfam" id="PF04717"/>
    </source>
</evidence>
<feature type="region of interest" description="Disordered" evidence="1">
    <location>
        <begin position="1"/>
        <end position="23"/>
    </location>
</feature>
<dbReference type="InterPro" id="IPR006531">
    <property type="entry name" value="Gp5/Vgr_OB"/>
</dbReference>
<dbReference type="InterPro" id="IPR037026">
    <property type="entry name" value="Vgr_OB-fold_dom_sf"/>
</dbReference>
<reference evidence="3 4" key="1">
    <citation type="submission" date="2018-07" db="EMBL/GenBank/DDBJ databases">
        <title>Genomic Encyclopedia of Type Strains, Phase III (KMG-III): the genomes of soil and plant-associated and newly described type strains.</title>
        <authorList>
            <person name="Whitman W."/>
        </authorList>
    </citation>
    <scope>NUCLEOTIDE SEQUENCE [LARGE SCALE GENOMIC DNA]</scope>
    <source>
        <strain evidence="3 4">CECT 8236</strain>
    </source>
</reference>
<proteinExistence type="predicted"/>
<evidence type="ECO:0000313" key="3">
    <source>
        <dbReference type="EMBL" id="RED56792.1"/>
    </source>
</evidence>
<comment type="caution">
    <text evidence="3">The sequence shown here is derived from an EMBL/GenBank/DDBJ whole genome shotgun (WGS) entry which is preliminary data.</text>
</comment>
<dbReference type="EMBL" id="QRDY01000012">
    <property type="protein sequence ID" value="RED56792.1"/>
    <property type="molecule type" value="Genomic_DNA"/>
</dbReference>